<comment type="caution">
    <text evidence="17">The sequence shown here is derived from an EMBL/GenBank/DDBJ whole genome shotgun (WGS) entry which is preliminary data.</text>
</comment>
<dbReference type="Pfam" id="PF00593">
    <property type="entry name" value="TonB_dep_Rec_b-barrel"/>
    <property type="match status" value="1"/>
</dbReference>
<evidence type="ECO:0000259" key="15">
    <source>
        <dbReference type="Pfam" id="PF00593"/>
    </source>
</evidence>
<dbReference type="Gene3D" id="2.40.170.20">
    <property type="entry name" value="TonB-dependent receptor, beta-barrel domain"/>
    <property type="match status" value="1"/>
</dbReference>
<evidence type="ECO:0000256" key="12">
    <source>
        <dbReference type="PROSITE-ProRule" id="PRU01360"/>
    </source>
</evidence>
<dbReference type="InterPro" id="IPR036942">
    <property type="entry name" value="Beta-barrel_TonB_sf"/>
</dbReference>
<comment type="subcellular location">
    <subcellularLocation>
        <location evidence="1 12">Cell outer membrane</location>
        <topology evidence="1 12">Multi-pass membrane protein</topology>
    </subcellularLocation>
</comment>
<keyword evidence="10 12" id="KW-0472">Membrane</keyword>
<keyword evidence="4" id="KW-0410">Iron transport</keyword>
<keyword evidence="7" id="KW-0408">Iron</keyword>
<evidence type="ECO:0000256" key="7">
    <source>
        <dbReference type="ARBA" id="ARBA00023004"/>
    </source>
</evidence>
<evidence type="ECO:0000256" key="4">
    <source>
        <dbReference type="ARBA" id="ARBA00022496"/>
    </source>
</evidence>
<dbReference type="PROSITE" id="PS52016">
    <property type="entry name" value="TONB_DEPENDENT_REC_3"/>
    <property type="match status" value="1"/>
</dbReference>
<feature type="signal peptide" evidence="14">
    <location>
        <begin position="1"/>
        <end position="25"/>
    </location>
</feature>
<evidence type="ECO:0000256" key="11">
    <source>
        <dbReference type="ARBA" id="ARBA00023237"/>
    </source>
</evidence>
<keyword evidence="6 14" id="KW-0732">Signal</keyword>
<dbReference type="AlphaFoldDB" id="A0A832DQS4"/>
<feature type="non-terminal residue" evidence="17">
    <location>
        <position position="656"/>
    </location>
</feature>
<reference evidence="17" key="1">
    <citation type="journal article" date="2020" name="mSystems">
        <title>Genome- and Community-Level Interaction Insights into Carbon Utilization and Element Cycling Functions of Hydrothermarchaeota in Hydrothermal Sediment.</title>
        <authorList>
            <person name="Zhou Z."/>
            <person name="Liu Y."/>
            <person name="Xu W."/>
            <person name="Pan J."/>
            <person name="Luo Z.H."/>
            <person name="Li M."/>
        </authorList>
    </citation>
    <scope>NUCLEOTIDE SEQUENCE [LARGE SCALE GENOMIC DNA]</scope>
    <source>
        <strain evidence="17">SpSt-1257</strain>
    </source>
</reference>
<evidence type="ECO:0000256" key="2">
    <source>
        <dbReference type="ARBA" id="ARBA00022448"/>
    </source>
</evidence>
<evidence type="ECO:0000313" key="17">
    <source>
        <dbReference type="EMBL" id="HEV09424.1"/>
    </source>
</evidence>
<dbReference type="EMBL" id="DSFC01000192">
    <property type="protein sequence ID" value="HEV09424.1"/>
    <property type="molecule type" value="Genomic_DNA"/>
</dbReference>
<evidence type="ECO:0000256" key="9">
    <source>
        <dbReference type="ARBA" id="ARBA00023077"/>
    </source>
</evidence>
<feature type="chain" id="PRO_5032746962" evidence="14">
    <location>
        <begin position="26"/>
        <end position="656"/>
    </location>
</feature>
<dbReference type="InterPro" id="IPR039426">
    <property type="entry name" value="TonB-dep_rcpt-like"/>
</dbReference>
<gene>
    <name evidence="17" type="ORF">ENO34_03365</name>
</gene>
<keyword evidence="11 12" id="KW-0998">Cell outer membrane</keyword>
<keyword evidence="3 12" id="KW-1134">Transmembrane beta strand</keyword>
<organism evidence="17">
    <name type="scientific">Sulfurihydrogenibium azorense</name>
    <dbReference type="NCBI Taxonomy" id="309806"/>
    <lineage>
        <taxon>Bacteria</taxon>
        <taxon>Pseudomonadati</taxon>
        <taxon>Aquificota</taxon>
        <taxon>Aquificia</taxon>
        <taxon>Aquificales</taxon>
        <taxon>Hydrogenothermaceae</taxon>
        <taxon>Sulfurihydrogenibium</taxon>
    </lineage>
</organism>
<proteinExistence type="inferred from homology"/>
<evidence type="ECO:0000256" key="13">
    <source>
        <dbReference type="RuleBase" id="RU003357"/>
    </source>
</evidence>
<evidence type="ECO:0000256" key="1">
    <source>
        <dbReference type="ARBA" id="ARBA00004571"/>
    </source>
</evidence>
<dbReference type="Gene3D" id="2.170.130.10">
    <property type="entry name" value="TonB-dependent receptor, plug domain"/>
    <property type="match status" value="1"/>
</dbReference>
<feature type="domain" description="TonB-dependent receptor plug" evidence="16">
    <location>
        <begin position="53"/>
        <end position="153"/>
    </location>
</feature>
<dbReference type="InterPro" id="IPR037066">
    <property type="entry name" value="Plug_dom_sf"/>
</dbReference>
<evidence type="ECO:0000256" key="14">
    <source>
        <dbReference type="SAM" id="SignalP"/>
    </source>
</evidence>
<dbReference type="PANTHER" id="PTHR32552:SF89">
    <property type="entry name" value="CATECHOLATE SIDEROPHORE RECEPTOR FIU"/>
    <property type="match status" value="1"/>
</dbReference>
<dbReference type="InterPro" id="IPR012910">
    <property type="entry name" value="Plug_dom"/>
</dbReference>
<sequence length="656" mass="74989">MLSKNIVKSSSLVMFILSPTAFVFAQDESPTIKVKVQEEQEKTGQPTIPVERKKATPKTETTVKGDELQIRSGAGGVNVFKAIELTPSVNVQTDDAYGLGGGSIRIRGFDYTQIGLTIDDMPLNDSGNYALYPHEYADVENLESITVERGAVSKKSPFYVEVGGAIRIRTKPPKNRFSIELFPRYGTHNFQKYFGRIDTGIIGNTGVKAFLSYSRTSADKWKGPGKFPEYRDHFTAGISWSYNRLFAEVYFDSNAQLNYFYRGLSYAQALDLDTYKKFDYNQDLIPKAPANVNVNYYKFYKNPYLNRQLRANIEFYITDSIKFTFKPYFWKGRGNGTSATVSSNKIFYRESNNYTDRPGFIADLSFNLPYNSNINLGYWYERANLRQWQPSFSVTVNNDGTYNLSFGGYNYIQKTITTTNSIYLFSETKNLMDRFDLNLGFRYTNLKRDYTSYSIPKGVTIPYYPEDDVYDDPKLVKDNNLSYEKTYRKLLPNFGIGFKVLDGVYGYFAYARNFRVPQNSAAGFTFSLPKNVTAQYIADQLKPEEADSFDLGIRYDKGNFYIAPSVYYVNYKNRLVRVADPTDPSLTYLRNVGKVEAKGFELEIGAVPIKAMSVYASFSYNTAKFKEDYINDGKNNIYIKDKEIPDTPKYMFKVGA</sequence>
<evidence type="ECO:0000256" key="5">
    <source>
        <dbReference type="ARBA" id="ARBA00022692"/>
    </source>
</evidence>
<dbReference type="GO" id="GO:0015344">
    <property type="term" value="F:siderophore uptake transmembrane transporter activity"/>
    <property type="evidence" value="ECO:0007669"/>
    <property type="project" value="TreeGrafter"/>
</dbReference>
<name>A0A832DQS4_9AQUI</name>
<dbReference type="GO" id="GO:0009279">
    <property type="term" value="C:cell outer membrane"/>
    <property type="evidence" value="ECO:0007669"/>
    <property type="project" value="UniProtKB-SubCell"/>
</dbReference>
<keyword evidence="8" id="KW-0406">Ion transport</keyword>
<dbReference type="PANTHER" id="PTHR32552">
    <property type="entry name" value="FERRICHROME IRON RECEPTOR-RELATED"/>
    <property type="match status" value="1"/>
</dbReference>
<evidence type="ECO:0000256" key="10">
    <source>
        <dbReference type="ARBA" id="ARBA00023136"/>
    </source>
</evidence>
<keyword evidence="2 12" id="KW-0813">Transport</keyword>
<evidence type="ECO:0000256" key="6">
    <source>
        <dbReference type="ARBA" id="ARBA00022729"/>
    </source>
</evidence>
<evidence type="ECO:0000256" key="3">
    <source>
        <dbReference type="ARBA" id="ARBA00022452"/>
    </source>
</evidence>
<keyword evidence="9 13" id="KW-0798">TonB box</keyword>
<dbReference type="Proteomes" id="UP000885621">
    <property type="component" value="Unassembled WGS sequence"/>
</dbReference>
<keyword evidence="5 12" id="KW-0812">Transmembrane</keyword>
<dbReference type="InterPro" id="IPR000531">
    <property type="entry name" value="Beta-barrel_TonB"/>
</dbReference>
<feature type="domain" description="TonB-dependent receptor-like beta-barrel" evidence="15">
    <location>
        <begin position="252"/>
        <end position="655"/>
    </location>
</feature>
<dbReference type="SUPFAM" id="SSF56935">
    <property type="entry name" value="Porins"/>
    <property type="match status" value="1"/>
</dbReference>
<dbReference type="Pfam" id="PF07715">
    <property type="entry name" value="Plug"/>
    <property type="match status" value="1"/>
</dbReference>
<accession>A0A832DQS4</accession>
<evidence type="ECO:0000256" key="8">
    <source>
        <dbReference type="ARBA" id="ARBA00023065"/>
    </source>
</evidence>
<comment type="similarity">
    <text evidence="12 13">Belongs to the TonB-dependent receptor family.</text>
</comment>
<protein>
    <submittedName>
        <fullName evidence="17">TonB-dependent receptor</fullName>
    </submittedName>
</protein>
<evidence type="ECO:0000259" key="16">
    <source>
        <dbReference type="Pfam" id="PF07715"/>
    </source>
</evidence>
<keyword evidence="17" id="KW-0675">Receptor</keyword>